<accession>A0ABR1L378</accession>
<protein>
    <submittedName>
        <fullName evidence="2">Uncharacterized protein</fullName>
    </submittedName>
</protein>
<evidence type="ECO:0000256" key="1">
    <source>
        <dbReference type="SAM" id="MobiDB-lite"/>
    </source>
</evidence>
<name>A0ABR1L378_9PEZI</name>
<organism evidence="2 3">
    <name type="scientific">Phyllosticta citricarpa</name>
    <dbReference type="NCBI Taxonomy" id="55181"/>
    <lineage>
        <taxon>Eukaryota</taxon>
        <taxon>Fungi</taxon>
        <taxon>Dikarya</taxon>
        <taxon>Ascomycota</taxon>
        <taxon>Pezizomycotina</taxon>
        <taxon>Dothideomycetes</taxon>
        <taxon>Dothideomycetes incertae sedis</taxon>
        <taxon>Botryosphaeriales</taxon>
        <taxon>Phyllostictaceae</taxon>
        <taxon>Phyllosticta</taxon>
    </lineage>
</organism>
<sequence>MAVSTFFNTGGVAVEAFGNALAQGCLDDSLIILFNAFARSVVSQYCPLAVASGPMAQPLIHEFVFLEWIEPSDSVKSTLGSLSSINNQDTAVKLMARVDEESSEACLYLATTIRVQSAKGPRRRQVFLGIPLSAVRRGGPDVQKLSLSDIQEPMIARAIQTAGLSEAGHVLRVTFHLETRQDLCVSMPAPSKFIKPCSRTASELLNGLKSLSTAKCFTAYMKWSSYAQVSLNRLKHKLPSLIQDATAFVCEHSKRPAKPLDWANVQWKDLRQAPPPPAYSVAQEVQDETHAPPQPPALKHDQIQVPRSSPLPRPPVLCPSRRASPCVAETPLSGYISTPTPPSSLVFIPRDFKQWRHRSPTPTEVVPHAETDDLAVWIVKLGSYNVEPYKHRRLQPHCLALGHHMRNGDVEAARKERARCTTLVCFDPCDDATDEQLEQAADMLVKVMELIIWINRLHEYGDLDLFHLLWELGRAVRDAPQRQVVGGGTHVGNLFKWVAEMDQALAAWFLDQ</sequence>
<comment type="caution">
    <text evidence="2">The sequence shown here is derived from an EMBL/GenBank/DDBJ whole genome shotgun (WGS) entry which is preliminary data.</text>
</comment>
<dbReference type="EMBL" id="JBBPDW010000070">
    <property type="protein sequence ID" value="KAK7529687.1"/>
    <property type="molecule type" value="Genomic_DNA"/>
</dbReference>
<proteinExistence type="predicted"/>
<reference evidence="2 3" key="1">
    <citation type="submission" date="2024-04" db="EMBL/GenBank/DDBJ databases">
        <title>Phyllosticta paracitricarpa is synonymous to the EU quarantine fungus P. citricarpa based on phylogenomic analyses.</title>
        <authorList>
            <consortium name="Lawrence Berkeley National Laboratory"/>
            <person name="Van Ingen-Buijs V.A."/>
            <person name="Van Westerhoven A.C."/>
            <person name="Haridas S."/>
            <person name="Skiadas P."/>
            <person name="Martin F."/>
            <person name="Groenewald J.Z."/>
            <person name="Crous P.W."/>
            <person name="Seidl M.F."/>
        </authorList>
    </citation>
    <scope>NUCLEOTIDE SEQUENCE [LARGE SCALE GENOMIC DNA]</scope>
    <source>
        <strain evidence="2 3">CBS 122670</strain>
    </source>
</reference>
<feature type="region of interest" description="Disordered" evidence="1">
    <location>
        <begin position="276"/>
        <end position="317"/>
    </location>
</feature>
<gene>
    <name evidence="2" type="ORF">IWX46DRAFT_645544</name>
</gene>
<dbReference type="Proteomes" id="UP001365128">
    <property type="component" value="Unassembled WGS sequence"/>
</dbReference>
<keyword evidence="3" id="KW-1185">Reference proteome</keyword>
<evidence type="ECO:0000313" key="2">
    <source>
        <dbReference type="EMBL" id="KAK7529687.1"/>
    </source>
</evidence>
<evidence type="ECO:0000313" key="3">
    <source>
        <dbReference type="Proteomes" id="UP001365128"/>
    </source>
</evidence>